<evidence type="ECO:0000256" key="1">
    <source>
        <dbReference type="SAM" id="Phobius"/>
    </source>
</evidence>
<proteinExistence type="predicted"/>
<evidence type="ECO:0000313" key="2">
    <source>
        <dbReference type="EMBL" id="RNA31140.1"/>
    </source>
</evidence>
<keyword evidence="1" id="KW-0472">Membrane</keyword>
<dbReference type="AlphaFoldDB" id="A0A3M7S6D5"/>
<keyword evidence="1" id="KW-0812">Transmembrane</keyword>
<dbReference type="EMBL" id="REGN01001981">
    <property type="protein sequence ID" value="RNA31140.1"/>
    <property type="molecule type" value="Genomic_DNA"/>
</dbReference>
<dbReference type="Proteomes" id="UP000276133">
    <property type="component" value="Unassembled WGS sequence"/>
</dbReference>
<reference evidence="2 3" key="1">
    <citation type="journal article" date="2018" name="Sci. Rep.">
        <title>Genomic signatures of local adaptation to the degree of environmental predictability in rotifers.</title>
        <authorList>
            <person name="Franch-Gras L."/>
            <person name="Hahn C."/>
            <person name="Garcia-Roger E.M."/>
            <person name="Carmona M.J."/>
            <person name="Serra M."/>
            <person name="Gomez A."/>
        </authorList>
    </citation>
    <scope>NUCLEOTIDE SEQUENCE [LARGE SCALE GENOMIC DNA]</scope>
    <source>
        <strain evidence="2">HYR1</strain>
    </source>
</reference>
<accession>A0A3M7S6D5</accession>
<keyword evidence="3" id="KW-1185">Reference proteome</keyword>
<keyword evidence="1" id="KW-1133">Transmembrane helix</keyword>
<evidence type="ECO:0000313" key="3">
    <source>
        <dbReference type="Proteomes" id="UP000276133"/>
    </source>
</evidence>
<protein>
    <submittedName>
        <fullName evidence="2">Uncharacterized protein</fullName>
    </submittedName>
</protein>
<organism evidence="2 3">
    <name type="scientific">Brachionus plicatilis</name>
    <name type="common">Marine rotifer</name>
    <name type="synonym">Brachionus muelleri</name>
    <dbReference type="NCBI Taxonomy" id="10195"/>
    <lineage>
        <taxon>Eukaryota</taxon>
        <taxon>Metazoa</taxon>
        <taxon>Spiralia</taxon>
        <taxon>Gnathifera</taxon>
        <taxon>Rotifera</taxon>
        <taxon>Eurotatoria</taxon>
        <taxon>Monogononta</taxon>
        <taxon>Pseudotrocha</taxon>
        <taxon>Ploima</taxon>
        <taxon>Brachionidae</taxon>
        <taxon>Brachionus</taxon>
    </lineage>
</organism>
<name>A0A3M7S6D5_BRAPC</name>
<sequence length="123" mass="13447">MPFISILLLNDDAGILSTFKVVESDDVSAIKRDDFTDKLEVPAACVVSGTELLVSLCSFEDKKGELPSSTVPLASDVFVWSETPVIILFVVSPILVDGLLIFFLGIFNKLLYIVYSTPKNIFA</sequence>
<comment type="caution">
    <text evidence="2">The sequence shown here is derived from an EMBL/GenBank/DDBJ whole genome shotgun (WGS) entry which is preliminary data.</text>
</comment>
<feature type="transmembrane region" description="Helical" evidence="1">
    <location>
        <begin position="85"/>
        <end position="107"/>
    </location>
</feature>
<gene>
    <name evidence="2" type="ORF">BpHYR1_024414</name>
</gene>